<reference evidence="5 7" key="1">
    <citation type="submission" date="2019-03" db="EMBL/GenBank/DDBJ databases">
        <title>Genomic Encyclopedia of Type Strains, Phase IV (KMG-IV): sequencing the most valuable type-strain genomes for metagenomic binning, comparative biology and taxonomic classification.</title>
        <authorList>
            <person name="Goeker M."/>
        </authorList>
    </citation>
    <scope>NUCLEOTIDE SEQUENCE [LARGE SCALE GENOMIC DNA]</scope>
    <source>
        <strain evidence="5 7">DSM 28140</strain>
    </source>
</reference>
<dbReference type="InterPro" id="IPR036390">
    <property type="entry name" value="WH_DNA-bd_sf"/>
</dbReference>
<dbReference type="SUPFAM" id="SSF46785">
    <property type="entry name" value="Winged helix' DNA-binding domain"/>
    <property type="match status" value="1"/>
</dbReference>
<dbReference type="PRINTS" id="PR00037">
    <property type="entry name" value="HTHLACR"/>
</dbReference>
<dbReference type="InterPro" id="IPR036388">
    <property type="entry name" value="WH-like_DNA-bd_sf"/>
</dbReference>
<dbReference type="EMBL" id="SMCP01000005">
    <property type="protein sequence ID" value="TCV87157.1"/>
    <property type="molecule type" value="Genomic_DNA"/>
</dbReference>
<dbReference type="InterPro" id="IPR001034">
    <property type="entry name" value="DeoR_HTH"/>
</dbReference>
<dbReference type="Pfam" id="PF00455">
    <property type="entry name" value="DeoRC"/>
    <property type="match status" value="1"/>
</dbReference>
<dbReference type="SUPFAM" id="SSF100950">
    <property type="entry name" value="NagB/RpiA/CoA transferase-like"/>
    <property type="match status" value="1"/>
</dbReference>
<keyword evidence="2" id="KW-0238">DNA-binding</keyword>
<sequence length="253" mass="27755">MTELKRQNAILELLHRQGSLTINEIVNGFSVSPATARRDITKLDTQGKLKKVRNGAYAAEESNKSTTWSPMNIHQTSNYDEKSKIAKKAAELCKNGESIVINCGSTAFLLGQEINGKPVQVITNYFPLLNYLIEQNHDNLVVLGGQFYKEKNLFLSTDQTSDAFYAGHYMFTSGSGLSEEGLFKVDLLSAMVEQKMVKHVNKLVALVDSSKVGGRIGTIFATTEQLDIVITGKDANPKVVAALKEKGVDVILV</sequence>
<reference evidence="6 8" key="2">
    <citation type="submission" date="2019-05" db="EMBL/GenBank/DDBJ databases">
        <title>Pasteurellaceae isolates from reptiles.</title>
        <authorList>
            <person name="Bojesen A.M."/>
            <person name="Lund E."/>
        </authorList>
    </citation>
    <scope>NUCLEOTIDE SEQUENCE [LARGE SCALE GENOMIC DNA]</scope>
    <source>
        <strain evidence="6 8">ELNT2x</strain>
    </source>
</reference>
<evidence type="ECO:0000313" key="5">
    <source>
        <dbReference type="EMBL" id="TCV87157.1"/>
    </source>
</evidence>
<dbReference type="PANTHER" id="PTHR30363">
    <property type="entry name" value="HTH-TYPE TRANSCRIPTIONAL REGULATOR SRLR-RELATED"/>
    <property type="match status" value="1"/>
</dbReference>
<dbReference type="Pfam" id="PF08220">
    <property type="entry name" value="HTH_DeoR"/>
    <property type="match status" value="1"/>
</dbReference>
<dbReference type="PROSITE" id="PS51000">
    <property type="entry name" value="HTH_DEOR_2"/>
    <property type="match status" value="1"/>
</dbReference>
<keyword evidence="3" id="KW-0804">Transcription</keyword>
<dbReference type="InterPro" id="IPR050313">
    <property type="entry name" value="Carb_Metab_HTH_regulators"/>
</dbReference>
<dbReference type="EMBL" id="VDGV01000029">
    <property type="protein sequence ID" value="TNG92476.1"/>
    <property type="molecule type" value="Genomic_DNA"/>
</dbReference>
<dbReference type="AlphaFoldDB" id="A0A4R3Y5V5"/>
<evidence type="ECO:0000259" key="4">
    <source>
        <dbReference type="PROSITE" id="PS51000"/>
    </source>
</evidence>
<dbReference type="RefSeq" id="WP_132966577.1">
    <property type="nucleotide sequence ID" value="NZ_LEKL01000063.1"/>
</dbReference>
<keyword evidence="1" id="KW-0805">Transcription regulation</keyword>
<dbReference type="Gene3D" id="1.10.10.10">
    <property type="entry name" value="Winged helix-like DNA-binding domain superfamily/Winged helix DNA-binding domain"/>
    <property type="match status" value="1"/>
</dbReference>
<dbReference type="Proteomes" id="UP000305526">
    <property type="component" value="Unassembled WGS sequence"/>
</dbReference>
<dbReference type="PANTHER" id="PTHR30363:SF55">
    <property type="entry name" value="HTH-TYPE TRANSCRIPTIONAL REGULATOR ULAR"/>
    <property type="match status" value="1"/>
</dbReference>
<dbReference type="InterPro" id="IPR037171">
    <property type="entry name" value="NagB/RpiA_transferase-like"/>
</dbReference>
<dbReference type="SMART" id="SM01134">
    <property type="entry name" value="DeoRC"/>
    <property type="match status" value="1"/>
</dbReference>
<dbReference type="GO" id="GO:0003700">
    <property type="term" value="F:DNA-binding transcription factor activity"/>
    <property type="evidence" value="ECO:0007669"/>
    <property type="project" value="InterPro"/>
</dbReference>
<organism evidence="5 7">
    <name type="scientific">Testudinibacter aquarius</name>
    <dbReference type="NCBI Taxonomy" id="1524974"/>
    <lineage>
        <taxon>Bacteria</taxon>
        <taxon>Pseudomonadati</taxon>
        <taxon>Pseudomonadota</taxon>
        <taxon>Gammaproteobacteria</taxon>
        <taxon>Pasteurellales</taxon>
        <taxon>Pasteurellaceae</taxon>
        <taxon>Testudinibacter</taxon>
    </lineage>
</organism>
<dbReference type="InterPro" id="IPR014036">
    <property type="entry name" value="DeoR-like_C"/>
</dbReference>
<dbReference type="PROSITE" id="PS00894">
    <property type="entry name" value="HTH_DEOR_1"/>
    <property type="match status" value="1"/>
</dbReference>
<gene>
    <name evidence="6" type="primary">ulaR</name>
    <name evidence="5" type="ORF">EDC16_10574</name>
    <name evidence="6" type="ORF">FHQ21_04380</name>
</gene>
<dbReference type="SMART" id="SM00420">
    <property type="entry name" value="HTH_DEOR"/>
    <property type="match status" value="1"/>
</dbReference>
<dbReference type="Proteomes" id="UP000294619">
    <property type="component" value="Unassembled WGS sequence"/>
</dbReference>
<evidence type="ECO:0000313" key="8">
    <source>
        <dbReference type="Proteomes" id="UP000305526"/>
    </source>
</evidence>
<dbReference type="NCBIfam" id="NF010034">
    <property type="entry name" value="PRK13509.1"/>
    <property type="match status" value="1"/>
</dbReference>
<keyword evidence="8" id="KW-1185">Reference proteome</keyword>
<evidence type="ECO:0000313" key="7">
    <source>
        <dbReference type="Proteomes" id="UP000294619"/>
    </source>
</evidence>
<evidence type="ECO:0000313" key="6">
    <source>
        <dbReference type="EMBL" id="TNG92476.1"/>
    </source>
</evidence>
<protein>
    <submittedName>
        <fullName evidence="5">DeoR family transcriptional regulator</fullName>
    </submittedName>
    <submittedName>
        <fullName evidence="6">HTH-type transcriptional regulator UlaR</fullName>
    </submittedName>
</protein>
<evidence type="ECO:0000256" key="3">
    <source>
        <dbReference type="ARBA" id="ARBA00023163"/>
    </source>
</evidence>
<accession>A0A4R3Y5V5</accession>
<evidence type="ECO:0000256" key="2">
    <source>
        <dbReference type="ARBA" id="ARBA00023125"/>
    </source>
</evidence>
<comment type="caution">
    <text evidence="5">The sequence shown here is derived from an EMBL/GenBank/DDBJ whole genome shotgun (WGS) entry which is preliminary data.</text>
</comment>
<proteinExistence type="predicted"/>
<dbReference type="InterPro" id="IPR018356">
    <property type="entry name" value="Tscrpt_reg_HTH_DeoR_CS"/>
</dbReference>
<feature type="domain" description="HTH deoR-type" evidence="4">
    <location>
        <begin position="3"/>
        <end position="58"/>
    </location>
</feature>
<dbReference type="GO" id="GO:0003677">
    <property type="term" value="F:DNA binding"/>
    <property type="evidence" value="ECO:0007669"/>
    <property type="project" value="UniProtKB-KW"/>
</dbReference>
<name>A0A4R3Y5V5_9PAST</name>
<evidence type="ECO:0000256" key="1">
    <source>
        <dbReference type="ARBA" id="ARBA00023015"/>
    </source>
</evidence>